<reference evidence="3 4" key="1">
    <citation type="submission" date="2018-08" db="EMBL/GenBank/DDBJ databases">
        <title>A genome reference for cultivated species of the human gut microbiota.</title>
        <authorList>
            <person name="Zou Y."/>
            <person name="Xue W."/>
            <person name="Luo G."/>
        </authorList>
    </citation>
    <scope>NUCLEOTIDE SEQUENCE [LARGE SCALE GENOMIC DNA]</scope>
    <source>
        <strain evidence="3 4">AM50-15</strain>
    </source>
</reference>
<protein>
    <submittedName>
        <fullName evidence="3">DUF4373 domain-containing protein</fullName>
    </submittedName>
</protein>
<feature type="domain" description="Lin1244/Lin1753-like N-terminal" evidence="2">
    <location>
        <begin position="8"/>
        <end position="101"/>
    </location>
</feature>
<organism evidence="3 4">
    <name type="scientific">Parabacteroides merdae</name>
    <dbReference type="NCBI Taxonomy" id="46503"/>
    <lineage>
        <taxon>Bacteria</taxon>
        <taxon>Pseudomonadati</taxon>
        <taxon>Bacteroidota</taxon>
        <taxon>Bacteroidia</taxon>
        <taxon>Bacteroidales</taxon>
        <taxon>Tannerellaceae</taxon>
        <taxon>Parabacteroides</taxon>
    </lineage>
</organism>
<dbReference type="Pfam" id="PF14297">
    <property type="entry name" value="Lin1244_N"/>
    <property type="match status" value="1"/>
</dbReference>
<feature type="region of interest" description="Disordered" evidence="1">
    <location>
        <begin position="151"/>
        <end position="171"/>
    </location>
</feature>
<dbReference type="AlphaFoldDB" id="A0A3R5ZP34"/>
<dbReference type="InterPro" id="IPR025400">
    <property type="entry name" value="Lin1244/Lin1753-like_N"/>
</dbReference>
<gene>
    <name evidence="3" type="ORF">DW986_07085</name>
</gene>
<comment type="caution">
    <text evidence="3">The sequence shown here is derived from an EMBL/GenBank/DDBJ whole genome shotgun (WGS) entry which is preliminary data.</text>
</comment>
<evidence type="ECO:0000313" key="3">
    <source>
        <dbReference type="EMBL" id="RGZ49108.1"/>
    </source>
</evidence>
<dbReference type="EMBL" id="QSEF01000008">
    <property type="protein sequence ID" value="RGZ49108.1"/>
    <property type="molecule type" value="Genomic_DNA"/>
</dbReference>
<name>A0A3R5ZP34_9BACT</name>
<dbReference type="Proteomes" id="UP000285173">
    <property type="component" value="Unassembled WGS sequence"/>
</dbReference>
<evidence type="ECO:0000313" key="4">
    <source>
        <dbReference type="Proteomes" id="UP000285173"/>
    </source>
</evidence>
<sequence>MAKTGFPFYRAETDRFQDIRIKRLKKEFKGAGYAVYSYILNEIYRVKGCFLEWDESTAFDVSEYWDLKESQVEEIVKYCCAIGLFDKGLFTNGRVITSRAIQIRYIEMSKLAKRNSFDIPDNICLIQEEIQKLPEKTRKLLEVSDKVEYSREKKSKEKYPPPLSPAGGNGGCGNNLFSKDTNTDGIERNFEGLANRLNRLFIPPDEFNTICQLSNNGEIGHPIWTIIQAAERGGARLHSPGKYIISELKKAIKK</sequence>
<dbReference type="PANTHER" id="PTHR39196:SF1">
    <property type="entry name" value="PRIMOSOME, DNAD SUBUNIT"/>
    <property type="match status" value="1"/>
</dbReference>
<dbReference type="PANTHER" id="PTHR39196">
    <property type="entry name" value="PRIMOSOME, DNAD SUBUNIT"/>
    <property type="match status" value="1"/>
</dbReference>
<accession>A0A3R5ZP34</accession>
<proteinExistence type="predicted"/>
<evidence type="ECO:0000256" key="1">
    <source>
        <dbReference type="SAM" id="MobiDB-lite"/>
    </source>
</evidence>
<evidence type="ECO:0000259" key="2">
    <source>
        <dbReference type="Pfam" id="PF14297"/>
    </source>
</evidence>